<feature type="domain" description="BING4 C-terminal" evidence="6">
    <location>
        <begin position="134"/>
        <end position="213"/>
    </location>
</feature>
<dbReference type="InterPro" id="IPR015943">
    <property type="entry name" value="WD40/YVTN_repeat-like_dom_sf"/>
</dbReference>
<dbReference type="InterPro" id="IPR040315">
    <property type="entry name" value="WDR46/Utp7"/>
</dbReference>
<dbReference type="PANTHER" id="PTHR14085">
    <property type="entry name" value="WD-REPEAT PROTEIN BING4"/>
    <property type="match status" value="1"/>
</dbReference>
<keyword evidence="3" id="KW-0677">Repeat</keyword>
<evidence type="ECO:0000256" key="2">
    <source>
        <dbReference type="ARBA" id="ARBA00022574"/>
    </source>
</evidence>
<reference evidence="7" key="1">
    <citation type="submission" date="2022-06" db="EMBL/GenBank/DDBJ databases">
        <title>Genome Sequence of Candolleomyces eurysporus.</title>
        <authorList>
            <person name="Buettner E."/>
        </authorList>
    </citation>
    <scope>NUCLEOTIDE SEQUENCE</scope>
    <source>
        <strain evidence="7">VTCC 930004</strain>
    </source>
</reference>
<evidence type="ECO:0000256" key="5">
    <source>
        <dbReference type="PROSITE-ProRule" id="PRU00221"/>
    </source>
</evidence>
<dbReference type="AlphaFoldDB" id="A0A9W8JE32"/>
<dbReference type="Pfam" id="PF08149">
    <property type="entry name" value="BING4CT"/>
    <property type="match status" value="1"/>
</dbReference>
<evidence type="ECO:0000256" key="1">
    <source>
        <dbReference type="ARBA" id="ARBA00004604"/>
    </source>
</evidence>
<feature type="non-terminal residue" evidence="7">
    <location>
        <position position="1"/>
    </location>
</feature>
<dbReference type="SMART" id="SM01033">
    <property type="entry name" value="BING4CT"/>
    <property type="match status" value="1"/>
</dbReference>
<organism evidence="7 8">
    <name type="scientific">Candolleomyces eurysporus</name>
    <dbReference type="NCBI Taxonomy" id="2828524"/>
    <lineage>
        <taxon>Eukaryota</taxon>
        <taxon>Fungi</taxon>
        <taxon>Dikarya</taxon>
        <taxon>Basidiomycota</taxon>
        <taxon>Agaricomycotina</taxon>
        <taxon>Agaricomycetes</taxon>
        <taxon>Agaricomycetidae</taxon>
        <taxon>Agaricales</taxon>
        <taxon>Agaricineae</taxon>
        <taxon>Psathyrellaceae</taxon>
        <taxon>Candolleomyces</taxon>
    </lineage>
</organism>
<comment type="subcellular location">
    <subcellularLocation>
        <location evidence="1">Nucleus</location>
        <location evidence="1">Nucleolus</location>
    </subcellularLocation>
</comment>
<proteinExistence type="predicted"/>
<dbReference type="GO" id="GO:0000462">
    <property type="term" value="P:maturation of SSU-rRNA from tricistronic rRNA transcript (SSU-rRNA, 5.8S rRNA, LSU-rRNA)"/>
    <property type="evidence" value="ECO:0007669"/>
    <property type="project" value="TreeGrafter"/>
</dbReference>
<dbReference type="Proteomes" id="UP001140091">
    <property type="component" value="Unassembled WGS sequence"/>
</dbReference>
<protein>
    <recommendedName>
        <fullName evidence="6">BING4 C-terminal domain-containing protein</fullName>
    </recommendedName>
</protein>
<dbReference type="InterPro" id="IPR012952">
    <property type="entry name" value="BING4_C_dom"/>
</dbReference>
<sequence>MALKTTLSLPQSMEEMLDVAMIYTLQETLARYLNRPDHLNLKARDTHIFGSISTLSTAIGRYLVTAGHDGKVKVWDCRNWKGVVREWSVHGAGDVELEWSQKGYLGVLSGGSVNVYHPPHIITSHGASLAPPPLYLTHPVPHRPLTSLRFEPFSDVLAIGHNKGLTSIIVPGAGEPQFDSYKADPFESSKQRREREIKGLLDKIQPDLITLDPLFTGKFDTSSVSALSSSLVATTVQSLLDKSDNLKRPQGPISCLL</sequence>
<dbReference type="SUPFAM" id="SSF50978">
    <property type="entry name" value="WD40 repeat-like"/>
    <property type="match status" value="1"/>
</dbReference>
<evidence type="ECO:0000313" key="7">
    <source>
        <dbReference type="EMBL" id="KAJ2932985.1"/>
    </source>
</evidence>
<evidence type="ECO:0000313" key="8">
    <source>
        <dbReference type="Proteomes" id="UP001140091"/>
    </source>
</evidence>
<name>A0A9W8JE32_9AGAR</name>
<comment type="caution">
    <text evidence="7">The sequence shown here is derived from an EMBL/GenBank/DDBJ whole genome shotgun (WGS) entry which is preliminary data.</text>
</comment>
<evidence type="ECO:0000259" key="6">
    <source>
        <dbReference type="SMART" id="SM01033"/>
    </source>
</evidence>
<dbReference type="PANTHER" id="PTHR14085:SF3">
    <property type="entry name" value="WD REPEAT-CONTAINING PROTEIN 46"/>
    <property type="match status" value="1"/>
</dbReference>
<dbReference type="Gene3D" id="2.130.10.10">
    <property type="entry name" value="YVTN repeat-like/Quinoprotein amine dehydrogenase"/>
    <property type="match status" value="1"/>
</dbReference>
<dbReference type="InterPro" id="IPR001680">
    <property type="entry name" value="WD40_rpt"/>
</dbReference>
<accession>A0A9W8JE32</accession>
<dbReference type="EMBL" id="JANBPK010000754">
    <property type="protein sequence ID" value="KAJ2932985.1"/>
    <property type="molecule type" value="Genomic_DNA"/>
</dbReference>
<evidence type="ECO:0000256" key="4">
    <source>
        <dbReference type="ARBA" id="ARBA00023242"/>
    </source>
</evidence>
<evidence type="ECO:0000256" key="3">
    <source>
        <dbReference type="ARBA" id="ARBA00022737"/>
    </source>
</evidence>
<keyword evidence="4" id="KW-0539">Nucleus</keyword>
<dbReference type="GO" id="GO:0032040">
    <property type="term" value="C:small-subunit processome"/>
    <property type="evidence" value="ECO:0007669"/>
    <property type="project" value="TreeGrafter"/>
</dbReference>
<dbReference type="GO" id="GO:0030686">
    <property type="term" value="C:90S preribosome"/>
    <property type="evidence" value="ECO:0007669"/>
    <property type="project" value="TreeGrafter"/>
</dbReference>
<dbReference type="PROSITE" id="PS50082">
    <property type="entry name" value="WD_REPEATS_2"/>
    <property type="match status" value="1"/>
</dbReference>
<dbReference type="InterPro" id="IPR036322">
    <property type="entry name" value="WD40_repeat_dom_sf"/>
</dbReference>
<keyword evidence="8" id="KW-1185">Reference proteome</keyword>
<feature type="repeat" description="WD" evidence="5">
    <location>
        <begin position="60"/>
        <end position="76"/>
    </location>
</feature>
<dbReference type="OrthoDB" id="10251154at2759"/>
<keyword evidence="2 5" id="KW-0853">WD repeat</keyword>
<gene>
    <name evidence="7" type="ORF">H1R20_g4134</name>
</gene>